<protein>
    <submittedName>
        <fullName evidence="1">Uncharacterized protein</fullName>
    </submittedName>
</protein>
<accession>A0A8D9PDW6</accession>
<name>A0A8D9PDW6_9CAUD</name>
<organism evidence="1">
    <name type="scientific">Myoviridae sp. ctjz83</name>
    <dbReference type="NCBI Taxonomy" id="2826083"/>
    <lineage>
        <taxon>Viruses</taxon>
        <taxon>Duplodnaviria</taxon>
        <taxon>Heunggongvirae</taxon>
        <taxon>Uroviricota</taxon>
        <taxon>Caudoviricetes</taxon>
    </lineage>
</organism>
<sequence>MRQLILLDYLFCQQSCKYIFRLPHFQNNQQTSHPEVRTAS</sequence>
<evidence type="ECO:0000313" key="1">
    <source>
        <dbReference type="EMBL" id="DAD55474.1"/>
    </source>
</evidence>
<reference evidence="1" key="1">
    <citation type="journal article" date="2021" name="Proc. Natl. Acad. Sci. U.S.A.">
        <title>A Catalog of Tens of Thousands of Viruses from Human Metagenomes Reveals Hidden Associations with Chronic Diseases.</title>
        <authorList>
            <person name="Tisza M.J."/>
            <person name="Buck C.B."/>
        </authorList>
    </citation>
    <scope>NUCLEOTIDE SEQUENCE</scope>
    <source>
        <strain evidence="1">Ctjz83</strain>
    </source>
</reference>
<proteinExistence type="predicted"/>
<dbReference type="EMBL" id="BK014725">
    <property type="protein sequence ID" value="DAD55474.1"/>
    <property type="molecule type" value="Genomic_DNA"/>
</dbReference>